<sequence>MKKFILKLIPFLAIPVIIIAINFKVDPANLFNGNYEMGIANYLTAGYNVTNVVNYDERLLQKHFIESMVVPPTEIVLGSSRIMQLHKTNFNEPNFINNGVSGATIEDEMAIYDLYEKKGYKIKKVILDLDPWMLNDNHNQTRWRTLENGYSDLLSRVDKKSPVYSRQSFLYKYKKYSELISVSYFKTSIHYLINGINNNYTPTKQGVNDGFTRLTDGSIFYDLRYRNASAAEIALKANECITEDPVYSLGGFKGLSLHYQRLLFNFVEYMQGQGVEVEFYLSPFHPVVYSFFMKNRAYHNVLMAEEYFRALAVKQNIKVYGSYNPDAYKFDNTFFYDGLHCNEKAVRLLLSKPSTQKRESY</sequence>
<evidence type="ECO:0000313" key="2">
    <source>
        <dbReference type="Proteomes" id="UP000198850"/>
    </source>
</evidence>
<evidence type="ECO:0000313" key="1">
    <source>
        <dbReference type="EMBL" id="SEA99306.1"/>
    </source>
</evidence>
<dbReference type="STRING" id="425514.SAMN05443550_10856"/>
<name>A0A1H4FPS0_9SPHI</name>
<dbReference type="SUPFAM" id="SSF52266">
    <property type="entry name" value="SGNH hydrolase"/>
    <property type="match status" value="1"/>
</dbReference>
<dbReference type="OrthoDB" id="1834514at2"/>
<gene>
    <name evidence="1" type="ORF">SAMN05443550_10856</name>
</gene>
<proteinExistence type="predicted"/>
<dbReference type="AlphaFoldDB" id="A0A1H4FPS0"/>
<organism evidence="1 2">
    <name type="scientific">Pedobacter hartonius</name>
    <dbReference type="NCBI Taxonomy" id="425514"/>
    <lineage>
        <taxon>Bacteria</taxon>
        <taxon>Pseudomonadati</taxon>
        <taxon>Bacteroidota</taxon>
        <taxon>Sphingobacteriia</taxon>
        <taxon>Sphingobacteriales</taxon>
        <taxon>Sphingobacteriaceae</taxon>
        <taxon>Pedobacter</taxon>
    </lineage>
</organism>
<protein>
    <submittedName>
        <fullName evidence="1">Uncharacterized protein</fullName>
    </submittedName>
</protein>
<accession>A0A1H4FPS0</accession>
<keyword evidence="2" id="KW-1185">Reference proteome</keyword>
<dbReference type="EMBL" id="FNRA01000008">
    <property type="protein sequence ID" value="SEA99306.1"/>
    <property type="molecule type" value="Genomic_DNA"/>
</dbReference>
<reference evidence="1 2" key="1">
    <citation type="submission" date="2016-10" db="EMBL/GenBank/DDBJ databases">
        <authorList>
            <person name="de Groot N.N."/>
        </authorList>
    </citation>
    <scope>NUCLEOTIDE SEQUENCE [LARGE SCALE GENOMIC DNA]</scope>
    <source>
        <strain evidence="1 2">DSM 19033</strain>
    </source>
</reference>
<dbReference type="RefSeq" id="WP_090557850.1">
    <property type="nucleotide sequence ID" value="NZ_FNRA01000008.1"/>
</dbReference>
<dbReference type="Proteomes" id="UP000198850">
    <property type="component" value="Unassembled WGS sequence"/>
</dbReference>